<evidence type="ECO:0000256" key="1">
    <source>
        <dbReference type="ARBA" id="ARBA00022532"/>
    </source>
</evidence>
<dbReference type="Pfam" id="PF13607">
    <property type="entry name" value="Succ_CoA_lig"/>
    <property type="match status" value="1"/>
</dbReference>
<dbReference type="Proteomes" id="UP000054935">
    <property type="component" value="Unassembled WGS sequence"/>
</dbReference>
<dbReference type="InterPro" id="IPR003781">
    <property type="entry name" value="CoA-bd"/>
</dbReference>
<dbReference type="AlphaFoldDB" id="A0A0P1GII3"/>
<dbReference type="Pfam" id="PF13549">
    <property type="entry name" value="ATP-grasp_5"/>
    <property type="match status" value="1"/>
</dbReference>
<name>A0A0P1GII3_9RHOB</name>
<dbReference type="EMBL" id="CYSE01000007">
    <property type="protein sequence ID" value="CUH81271.1"/>
    <property type="molecule type" value="Genomic_DNA"/>
</dbReference>
<dbReference type="PANTHER" id="PTHR42793:SF1">
    <property type="entry name" value="PEPTIDYL-LYSINE N-ACETYLTRANSFERASE PATZ"/>
    <property type="match status" value="1"/>
</dbReference>
<proteinExistence type="predicted"/>
<dbReference type="Gene3D" id="3.40.50.261">
    <property type="entry name" value="Succinyl-CoA synthetase domains"/>
    <property type="match status" value="2"/>
</dbReference>
<evidence type="ECO:0000313" key="4">
    <source>
        <dbReference type="Proteomes" id="UP000054935"/>
    </source>
</evidence>
<dbReference type="Gene3D" id="3.30.1490.20">
    <property type="entry name" value="ATP-grasp fold, A domain"/>
    <property type="match status" value="1"/>
</dbReference>
<dbReference type="InterPro" id="IPR016102">
    <property type="entry name" value="Succinyl-CoA_synth-like"/>
</dbReference>
<feature type="domain" description="CoA-binding" evidence="2">
    <location>
        <begin position="18"/>
        <end position="112"/>
    </location>
</feature>
<sequence>MTVHPAPLHSSIPPLDKVFRAQSVAIVGASPKPGARNRIVKILINHGYRGRIYPVSPSAEEVEGHKAYKTLADLPEVPDVALIITPAATVPGLIAECGAKGITCAIVYSAGFEEIDSGKELARDLRRAADTHGVHVLGPNGQGVWSVKAKTMLTLGAAASGLSTLRHAPIAIVSQSGAHLQRTGLGCSYVVSVGNETCMDALDALDALSWVVEQDDVRVVGLYLEGLDNAARLLPIAARARQRGIQIVVLKAGRSAFGQEVTASHTGKIASPHAIYTDVLEQAGVIMVDSLGEAMAAVETLSFMPGPRVSGDPLGGIAVLSSSGGAGALLADHSDERGLPMCTFGATTMAQLEDTLPEFARKANPVDLTGQIRQYPNLFRDTLAILAAEPRTEAIVIQFASSGMKDLTDNADAFKKAAKDSGLPIIITFAMEKVAPEIRAEFHEAGILISDDPSHTMRALRWLYDRRRFAGIEVAAAPTGTPLAVPQSWDQMMDYLTEAGVPAANWTLVQPGQTAAEACAGLTFPVVVKVLPDAAEHKTELGLVKLRVQTPEEVDAHAAEFRRILNNPGLPVLVQEMVTDGVEVVLACLGNTDFGPLLSIGSGGVAVELYRDITYLALPATRADVERALRRLKLWTVLEGFRGTPPADSEALIDAALRFGDTILRTPDLAEAEINPVLVRPKGQGLVAVDFFGHVQGLSPAYDGHRRACSGLCRGAGLLGA</sequence>
<evidence type="ECO:0000259" key="2">
    <source>
        <dbReference type="SMART" id="SM00881"/>
    </source>
</evidence>
<organism evidence="3 4">
    <name type="scientific">Tropicibacter naphthalenivorans</name>
    <dbReference type="NCBI Taxonomy" id="441103"/>
    <lineage>
        <taxon>Bacteria</taxon>
        <taxon>Pseudomonadati</taxon>
        <taxon>Pseudomonadota</taxon>
        <taxon>Alphaproteobacteria</taxon>
        <taxon>Rhodobacterales</taxon>
        <taxon>Roseobacteraceae</taxon>
        <taxon>Tropicibacter</taxon>
    </lineage>
</organism>
<dbReference type="STRING" id="441103.TRN7648_03396"/>
<protein>
    <submittedName>
        <fullName evidence="3">Acetyl coenzyme A synthetase (ADP forming), alpha domain</fullName>
    </submittedName>
</protein>
<dbReference type="InterPro" id="IPR036291">
    <property type="entry name" value="NAD(P)-bd_dom_sf"/>
</dbReference>
<dbReference type="Pfam" id="PF13380">
    <property type="entry name" value="CoA_binding_2"/>
    <property type="match status" value="1"/>
</dbReference>
<keyword evidence="4" id="KW-1185">Reference proteome</keyword>
<evidence type="ECO:0000313" key="3">
    <source>
        <dbReference type="EMBL" id="CUH81271.1"/>
    </source>
</evidence>
<dbReference type="SUPFAM" id="SSF56059">
    <property type="entry name" value="Glutathione synthetase ATP-binding domain-like"/>
    <property type="match status" value="1"/>
</dbReference>
<reference evidence="3 4" key="1">
    <citation type="submission" date="2015-09" db="EMBL/GenBank/DDBJ databases">
        <authorList>
            <consortium name="Swine Surveillance"/>
        </authorList>
    </citation>
    <scope>NUCLEOTIDE SEQUENCE [LARGE SCALE GENOMIC DNA]</scope>
    <source>
        <strain evidence="3 4">CECT 7648</strain>
    </source>
</reference>
<dbReference type="SMART" id="SM00881">
    <property type="entry name" value="CoA_binding"/>
    <property type="match status" value="1"/>
</dbReference>
<dbReference type="SUPFAM" id="SSF52210">
    <property type="entry name" value="Succinyl-CoA synthetase domains"/>
    <property type="match status" value="2"/>
</dbReference>
<dbReference type="SUPFAM" id="SSF51735">
    <property type="entry name" value="NAD(P)-binding Rossmann-fold domains"/>
    <property type="match status" value="1"/>
</dbReference>
<dbReference type="GO" id="GO:0005524">
    <property type="term" value="F:ATP binding"/>
    <property type="evidence" value="ECO:0007669"/>
    <property type="project" value="InterPro"/>
</dbReference>
<dbReference type="RefSeq" id="WP_058248829.1">
    <property type="nucleotide sequence ID" value="NZ_CYSE01000007.1"/>
</dbReference>
<gene>
    <name evidence="3" type="ORF">TRN7648_03396</name>
</gene>
<dbReference type="InterPro" id="IPR032875">
    <property type="entry name" value="Succ_CoA_lig_flav_dom"/>
</dbReference>
<accession>A0A0P1GII3</accession>
<dbReference type="InterPro" id="IPR013815">
    <property type="entry name" value="ATP_grasp_subdomain_1"/>
</dbReference>
<dbReference type="PANTHER" id="PTHR42793">
    <property type="entry name" value="COA BINDING DOMAIN CONTAINING PROTEIN"/>
    <property type="match status" value="1"/>
</dbReference>
<keyword evidence="1" id="KW-0816">Tricarboxylic acid cycle</keyword>
<dbReference type="OrthoDB" id="9807426at2"/>
<dbReference type="Gene3D" id="3.30.470.20">
    <property type="entry name" value="ATP-grasp fold, B domain"/>
    <property type="match status" value="1"/>
</dbReference>
<dbReference type="Gene3D" id="3.40.50.720">
    <property type="entry name" value="NAD(P)-binding Rossmann-like Domain"/>
    <property type="match status" value="1"/>
</dbReference>
<dbReference type="GO" id="GO:0006099">
    <property type="term" value="P:tricarboxylic acid cycle"/>
    <property type="evidence" value="ECO:0007669"/>
    <property type="project" value="UniProtKB-KW"/>
</dbReference>